<keyword evidence="2" id="KW-0732">Signal</keyword>
<gene>
    <name evidence="4" type="primary">LOC106478883</name>
</gene>
<proteinExistence type="predicted"/>
<feature type="compositionally biased region" description="Basic and acidic residues" evidence="1">
    <location>
        <begin position="291"/>
        <end position="321"/>
    </location>
</feature>
<feature type="region of interest" description="Disordered" evidence="1">
    <location>
        <begin position="380"/>
        <end position="406"/>
    </location>
</feature>
<feature type="signal peptide" evidence="2">
    <location>
        <begin position="1"/>
        <end position="26"/>
    </location>
</feature>
<feature type="compositionally biased region" description="Basic and acidic residues" evidence="1">
    <location>
        <begin position="451"/>
        <end position="475"/>
    </location>
</feature>
<dbReference type="GeneID" id="106478883"/>
<evidence type="ECO:0000313" key="4">
    <source>
        <dbReference type="RefSeq" id="XP_013794917.1"/>
    </source>
</evidence>
<keyword evidence="3" id="KW-1185">Reference proteome</keyword>
<reference evidence="4" key="1">
    <citation type="submission" date="2025-08" db="UniProtKB">
        <authorList>
            <consortium name="RefSeq"/>
        </authorList>
    </citation>
    <scope>IDENTIFICATION</scope>
    <source>
        <tissue evidence="4">Muscle</tissue>
    </source>
</reference>
<dbReference type="Proteomes" id="UP000694941">
    <property type="component" value="Unplaced"/>
</dbReference>
<evidence type="ECO:0000313" key="3">
    <source>
        <dbReference type="Proteomes" id="UP000694941"/>
    </source>
</evidence>
<protein>
    <submittedName>
        <fullName evidence="4">Histone-lysine N-methyltransferase, H3 lysine-79 specific-like</fullName>
    </submittedName>
</protein>
<organism evidence="3 4">
    <name type="scientific">Limulus polyphemus</name>
    <name type="common">Atlantic horseshoe crab</name>
    <dbReference type="NCBI Taxonomy" id="6850"/>
    <lineage>
        <taxon>Eukaryota</taxon>
        <taxon>Metazoa</taxon>
        <taxon>Ecdysozoa</taxon>
        <taxon>Arthropoda</taxon>
        <taxon>Chelicerata</taxon>
        <taxon>Merostomata</taxon>
        <taxon>Xiphosura</taxon>
        <taxon>Limulidae</taxon>
        <taxon>Limulus</taxon>
    </lineage>
</organism>
<sequence length="844" mass="99652">MGNITISLVFSTVSFIFVCVVVDVSSWNDKDEEFNVSFNSTIPRGVEDKMDKIINYDTKGKFNSMERGIESIRNKDTDVGSTKFQRTSVKGTKHFVLINKNFEGKPKYGHSYYDNSNESLWSRCCSVYLTRWSLSGTVQKTEKRLTLNHHYESWQIFVMDIWSLITERFNFKGSWDWLLKDYEMIDLIMVKMSEPGDFENLIFSTKIRNVSIQQRKVVNSFMEHLEACQGANEMAAIKQTIPLKEHNSRNKDDKKKQLVYHTEHLSEVFKYRYKPFLSNSRNIDGYRRKKRENENKEDEDNKLNENWYKGEKPRSKRQEQAKWTRITSEINGKVEKNQKVRKQGKFVMKENEKTMREKMKDLEQNKVTKTNVKLDRHKRKEKRYKGANKLETSTGAERKERKSAEAKILASRKTNENKTVIEKYSRKHVKQWEELNTTKNNFSSNINKTQKRTETLEKEYRRRNLNESTTEHEEQSELSNGNVVVLQNENSVKKETEITGSFHKYLNEIKRENKLHPKSTKRKREVALKVTFKLIVCLLTTGNKGKNQMLKSENVNEPKAETNQSETNSSKFLSPVNSFAYENDLQQQDVTEKVKQRHYFGKEQKTTDLSEIESIAMNYFLNKNFKQNDTETSEYSYEMVNSEEQVKQEGTLKNKMFNKTMYSLAGINMTQYNPRNIEHKFEETVSNEKKLWMKDHKEFPQKIETTMEEQALFDEHVYNKKHKWEKKQGDLNGDFVALEISNDNVTQDQSKEGYDKYVLQKGSKDDNRVKKIKTTTEAYIMHSENKKYKKETESSEIKLQDSLLGGYGTKENKETKMDEYVTLDLEKMWYGNEFEISELVKQLL</sequence>
<dbReference type="RefSeq" id="XP_013794917.1">
    <property type="nucleotide sequence ID" value="XM_013939463.1"/>
</dbReference>
<feature type="compositionally biased region" description="Basic and acidic residues" evidence="1">
    <location>
        <begin position="396"/>
        <end position="405"/>
    </location>
</feature>
<feature type="compositionally biased region" description="Polar residues" evidence="1">
    <location>
        <begin position="561"/>
        <end position="571"/>
    </location>
</feature>
<feature type="chain" id="PRO_5046530795" evidence="2">
    <location>
        <begin position="27"/>
        <end position="844"/>
    </location>
</feature>
<accession>A0ABM1C654</accession>
<feature type="region of interest" description="Disordered" evidence="1">
    <location>
        <begin position="288"/>
        <end position="321"/>
    </location>
</feature>
<evidence type="ECO:0000256" key="2">
    <source>
        <dbReference type="SAM" id="SignalP"/>
    </source>
</evidence>
<evidence type="ECO:0000256" key="1">
    <source>
        <dbReference type="SAM" id="MobiDB-lite"/>
    </source>
</evidence>
<name>A0ABM1C654_LIMPO</name>
<feature type="region of interest" description="Disordered" evidence="1">
    <location>
        <begin position="548"/>
        <end position="571"/>
    </location>
</feature>
<feature type="region of interest" description="Disordered" evidence="1">
    <location>
        <begin position="441"/>
        <end position="479"/>
    </location>
</feature>